<accession>A0A9W5YBQ9</accession>
<reference evidence="1" key="1">
    <citation type="submission" date="2022-06" db="EMBL/GenBank/DDBJ databases">
        <title>Vallitalea longa sp. nov., an anaerobic bacterium isolated from marine sediment.</title>
        <authorList>
            <person name="Hirano S."/>
            <person name="Terahara T."/>
            <person name="Mori K."/>
            <person name="Hamada M."/>
            <person name="Matsumoto R."/>
            <person name="Kobayashi T."/>
        </authorList>
    </citation>
    <scope>NUCLEOTIDE SEQUENCE</scope>
    <source>
        <strain evidence="1">SH18-1</strain>
    </source>
</reference>
<dbReference type="EMBL" id="BRLB01000004">
    <property type="protein sequence ID" value="GKX29438.1"/>
    <property type="molecule type" value="Genomic_DNA"/>
</dbReference>
<evidence type="ECO:0000313" key="1">
    <source>
        <dbReference type="EMBL" id="GKX29438.1"/>
    </source>
</evidence>
<protein>
    <submittedName>
        <fullName evidence="1">Uncharacterized protein</fullName>
    </submittedName>
</protein>
<organism evidence="1 2">
    <name type="scientific">Vallitalea longa</name>
    <dbReference type="NCBI Taxonomy" id="2936439"/>
    <lineage>
        <taxon>Bacteria</taxon>
        <taxon>Bacillati</taxon>
        <taxon>Bacillota</taxon>
        <taxon>Clostridia</taxon>
        <taxon>Lachnospirales</taxon>
        <taxon>Vallitaleaceae</taxon>
        <taxon>Vallitalea</taxon>
    </lineage>
</organism>
<sequence length="56" mass="6517">MNTYKLSNGWTAESVMLDLRTGKEIEITNEIKTEITKKMLNAIGYELIEKIRQINE</sequence>
<evidence type="ECO:0000313" key="2">
    <source>
        <dbReference type="Proteomes" id="UP001144256"/>
    </source>
</evidence>
<gene>
    <name evidence="1" type="ORF">SH1V18_19180</name>
</gene>
<dbReference type="RefSeq" id="WP_281814925.1">
    <property type="nucleotide sequence ID" value="NZ_BRLB01000004.1"/>
</dbReference>
<name>A0A9W5YBQ9_9FIRM</name>
<keyword evidence="2" id="KW-1185">Reference proteome</keyword>
<proteinExistence type="predicted"/>
<dbReference type="AlphaFoldDB" id="A0A9W5YBQ9"/>
<comment type="caution">
    <text evidence="1">The sequence shown here is derived from an EMBL/GenBank/DDBJ whole genome shotgun (WGS) entry which is preliminary data.</text>
</comment>
<dbReference type="Proteomes" id="UP001144256">
    <property type="component" value="Unassembled WGS sequence"/>
</dbReference>